<proteinExistence type="predicted"/>
<comment type="caution">
    <text evidence="3">The sequence shown here is derived from an EMBL/GenBank/DDBJ whole genome shotgun (WGS) entry which is preliminary data.</text>
</comment>
<dbReference type="RefSeq" id="WP_425552340.1">
    <property type="nucleotide sequence ID" value="NZ_BAAAQD010000016.1"/>
</dbReference>
<evidence type="ECO:0000313" key="3">
    <source>
        <dbReference type="EMBL" id="GAA1542100.1"/>
    </source>
</evidence>
<evidence type="ECO:0000313" key="4">
    <source>
        <dbReference type="Proteomes" id="UP001501470"/>
    </source>
</evidence>
<dbReference type="Proteomes" id="UP001501470">
    <property type="component" value="Unassembled WGS sequence"/>
</dbReference>
<dbReference type="InterPro" id="IPR003439">
    <property type="entry name" value="ABC_transporter-like_ATP-bd"/>
</dbReference>
<name>A0ABN2BLW8_9ACTN</name>
<sequence length="81" mass="8171">MPTGAALTISGLTNRFHTGAQEIIAADDLIVEVAGGSCTAITGPSGSGKSTLLHLIGAIEAPHNGTIVVEESRRRRCGASS</sequence>
<dbReference type="PANTHER" id="PTHR42788">
    <property type="entry name" value="TAURINE IMPORT ATP-BINDING PROTEIN-RELATED"/>
    <property type="match status" value="1"/>
</dbReference>
<reference evidence="3 4" key="1">
    <citation type="journal article" date="2019" name="Int. J. Syst. Evol. Microbiol.">
        <title>The Global Catalogue of Microorganisms (GCM) 10K type strain sequencing project: providing services to taxonomists for standard genome sequencing and annotation.</title>
        <authorList>
            <consortium name="The Broad Institute Genomics Platform"/>
            <consortium name="The Broad Institute Genome Sequencing Center for Infectious Disease"/>
            <person name="Wu L."/>
            <person name="Ma J."/>
        </authorList>
    </citation>
    <scope>NUCLEOTIDE SEQUENCE [LARGE SCALE GENOMIC DNA]</scope>
    <source>
        <strain evidence="3 4">JCM 15933</strain>
    </source>
</reference>
<gene>
    <name evidence="3" type="ORF">GCM10009827_071990</name>
</gene>
<accession>A0ABN2BLW8</accession>
<organism evidence="3 4">
    <name type="scientific">Dactylosporangium maewongense</name>
    <dbReference type="NCBI Taxonomy" id="634393"/>
    <lineage>
        <taxon>Bacteria</taxon>
        <taxon>Bacillati</taxon>
        <taxon>Actinomycetota</taxon>
        <taxon>Actinomycetes</taxon>
        <taxon>Micromonosporales</taxon>
        <taxon>Micromonosporaceae</taxon>
        <taxon>Dactylosporangium</taxon>
    </lineage>
</organism>
<dbReference type="EMBL" id="BAAAQD010000016">
    <property type="protein sequence ID" value="GAA1542100.1"/>
    <property type="molecule type" value="Genomic_DNA"/>
</dbReference>
<dbReference type="InterPro" id="IPR050166">
    <property type="entry name" value="ABC_transporter_ATP-bind"/>
</dbReference>
<dbReference type="Gene3D" id="3.40.50.300">
    <property type="entry name" value="P-loop containing nucleotide triphosphate hydrolases"/>
    <property type="match status" value="1"/>
</dbReference>
<keyword evidence="1" id="KW-0813">Transport</keyword>
<evidence type="ECO:0000259" key="2">
    <source>
        <dbReference type="Pfam" id="PF00005"/>
    </source>
</evidence>
<dbReference type="Pfam" id="PF00005">
    <property type="entry name" value="ABC_tran"/>
    <property type="match status" value="1"/>
</dbReference>
<dbReference type="SUPFAM" id="SSF52540">
    <property type="entry name" value="P-loop containing nucleoside triphosphate hydrolases"/>
    <property type="match status" value="1"/>
</dbReference>
<feature type="domain" description="ABC transporter" evidence="2">
    <location>
        <begin position="28"/>
        <end position="71"/>
    </location>
</feature>
<dbReference type="InterPro" id="IPR027417">
    <property type="entry name" value="P-loop_NTPase"/>
</dbReference>
<protein>
    <recommendedName>
        <fullName evidence="2">ABC transporter domain-containing protein</fullName>
    </recommendedName>
</protein>
<evidence type="ECO:0000256" key="1">
    <source>
        <dbReference type="ARBA" id="ARBA00022448"/>
    </source>
</evidence>
<dbReference type="PANTHER" id="PTHR42788:SF13">
    <property type="entry name" value="ALIPHATIC SULFONATES IMPORT ATP-BINDING PROTEIN SSUB"/>
    <property type="match status" value="1"/>
</dbReference>
<keyword evidence="4" id="KW-1185">Reference proteome</keyword>